<name>A0A0F9II70_9ZZZZ</name>
<dbReference type="AlphaFoldDB" id="A0A0F9II70"/>
<accession>A0A0F9II70</accession>
<sequence>MKFCHKCLKDKSTGSFNKNKSTKDGLTYWCKKCRKKVHSDNQRKIKMAIEVLKTFEEEYPVEYKRVIEKINKRNTERNLE</sequence>
<reference evidence="1" key="1">
    <citation type="journal article" date="2015" name="Nature">
        <title>Complex archaea that bridge the gap between prokaryotes and eukaryotes.</title>
        <authorList>
            <person name="Spang A."/>
            <person name="Saw J.H."/>
            <person name="Jorgensen S.L."/>
            <person name="Zaremba-Niedzwiedzka K."/>
            <person name="Martijn J."/>
            <person name="Lind A.E."/>
            <person name="van Eijk R."/>
            <person name="Schleper C."/>
            <person name="Guy L."/>
            <person name="Ettema T.J."/>
        </authorList>
    </citation>
    <scope>NUCLEOTIDE SEQUENCE</scope>
</reference>
<organism evidence="1">
    <name type="scientific">marine sediment metagenome</name>
    <dbReference type="NCBI Taxonomy" id="412755"/>
    <lineage>
        <taxon>unclassified sequences</taxon>
        <taxon>metagenomes</taxon>
        <taxon>ecological metagenomes</taxon>
    </lineage>
</organism>
<dbReference type="EMBL" id="LAZR01012360">
    <property type="protein sequence ID" value="KKM27232.1"/>
    <property type="molecule type" value="Genomic_DNA"/>
</dbReference>
<proteinExistence type="predicted"/>
<protein>
    <submittedName>
        <fullName evidence="1">Uncharacterized protein</fullName>
    </submittedName>
</protein>
<evidence type="ECO:0000313" key="1">
    <source>
        <dbReference type="EMBL" id="KKM27232.1"/>
    </source>
</evidence>
<gene>
    <name evidence="1" type="ORF">LCGC14_1576800</name>
</gene>
<comment type="caution">
    <text evidence="1">The sequence shown here is derived from an EMBL/GenBank/DDBJ whole genome shotgun (WGS) entry which is preliminary data.</text>
</comment>